<sequence>MSAAFILSVSYPDCLTEYWSYREPGCPLPSNKENCTLVSRCDFLPLFLHFCTHLSASSIHTDGAMDSDVGWFSKHVSSEVDQLPRSPKTEDVITCERLVQDAAEGAKHLKLVMRRVNLPPAHPVRRTLWPLLLSVRYGVTIPSEISPDVSPTSFRAEDERSTLGGYELADQALCPTFYLNEDGQKSLRSILRGVAIAHPELVYAPQLWPLLALFLHYHSEPIARACLLGVLERGRTVTQTKSEWKEHCLALEQIGRFGFVSRQVLRAGAGHVEGSNGLPSGAGLDPRVQLALWTVAVWQLPFGHLVRLVDCFLMEGQKILFRTGLLLWKFAYKLTLNTQTKPMDLAEAAIHMPLSPGLFVKRMFSILNFSQNDIRKAIQRVQQLEAAFPDQAIPDSLLIHPCVKAGYATCASYLLPSETSSPTTYVHPSQCISVSELAYLIRSIAAERLVQLCKPVLLFTTNTDGTSLQTLYARAASATHPESILLVRSSSGCSVLGAFCSDRWQVPKRPTYFGNGMCFLFRVRPGPITIYSWVGARDSSTVHEGGSQSFQYATADGIQVGGPSTSGLPGLGLDVQLSTGTSGPSATFDNPCLISDVGDVAAQFGANKEACSFSVGLVELIGFEDL</sequence>
<dbReference type="InterPro" id="IPR006571">
    <property type="entry name" value="TLDc_dom"/>
</dbReference>
<dbReference type="EMBL" id="NIRI02000065">
    <property type="protein sequence ID" value="KAG5442505.1"/>
    <property type="molecule type" value="Genomic_DNA"/>
</dbReference>
<dbReference type="InParanoid" id="A0A3R7GBK0"/>
<dbReference type="OrthoDB" id="10065050at2759"/>
<dbReference type="SMART" id="SM00584">
    <property type="entry name" value="TLDc"/>
    <property type="match status" value="1"/>
</dbReference>
<keyword evidence="3" id="KW-1185">Reference proteome</keyword>
<dbReference type="FunCoup" id="A0A3R7GBK0">
    <property type="interactions" value="62"/>
</dbReference>
<dbReference type="PROSITE" id="PS51886">
    <property type="entry name" value="TLDC"/>
    <property type="match status" value="1"/>
</dbReference>
<comment type="caution">
    <text evidence="2">The sequence shown here is derived from an EMBL/GenBank/DDBJ whole genome shotgun (WGS) entry which is preliminary data.</text>
</comment>
<dbReference type="STRING" id="79923.A0A3R7GBK0"/>
<gene>
    <name evidence="2" type="ORF">CSKR_100683</name>
</gene>
<feature type="domain" description="TLDc" evidence="1">
    <location>
        <begin position="431"/>
        <end position="624"/>
    </location>
</feature>
<accession>A0A3R7GBK0</accession>
<name>A0A3R7GBK0_CLOSI</name>
<dbReference type="Pfam" id="PF07534">
    <property type="entry name" value="TLD"/>
    <property type="match status" value="1"/>
</dbReference>
<evidence type="ECO:0000259" key="1">
    <source>
        <dbReference type="PROSITE" id="PS51886"/>
    </source>
</evidence>
<dbReference type="AlphaFoldDB" id="A0A3R7GBK0"/>
<proteinExistence type="predicted"/>
<dbReference type="Gene3D" id="1.10.472.80">
    <property type="entry name" value="Ypt/Rab-GAP domain of gyp1p, domain 3"/>
    <property type="match status" value="1"/>
</dbReference>
<dbReference type="PANTHER" id="PTHR23354">
    <property type="entry name" value="NUCLEOLAR PROTEIN 7/ESTROGEN RECEPTOR COACTIVATOR-RELATED"/>
    <property type="match status" value="1"/>
</dbReference>
<protein>
    <submittedName>
        <fullName evidence="2">TBC1 domain member 24</fullName>
    </submittedName>
</protein>
<evidence type="ECO:0000313" key="2">
    <source>
        <dbReference type="EMBL" id="KAG5442505.1"/>
    </source>
</evidence>
<reference evidence="2 3" key="1">
    <citation type="journal article" date="2018" name="Biotechnol. Adv.">
        <title>Improved genomic resources and new bioinformatic workflow for the carcinogenic parasite Clonorchis sinensis: Biotechnological implications.</title>
        <authorList>
            <person name="Wang D."/>
            <person name="Korhonen P.K."/>
            <person name="Gasser R.B."/>
            <person name="Young N.D."/>
        </authorList>
    </citation>
    <scope>NUCLEOTIDE SEQUENCE [LARGE SCALE GENOMIC DNA]</scope>
    <source>
        <strain evidence="2">Cs-k2</strain>
    </source>
</reference>
<organism evidence="2 3">
    <name type="scientific">Clonorchis sinensis</name>
    <name type="common">Chinese liver fluke</name>
    <dbReference type="NCBI Taxonomy" id="79923"/>
    <lineage>
        <taxon>Eukaryota</taxon>
        <taxon>Metazoa</taxon>
        <taxon>Spiralia</taxon>
        <taxon>Lophotrochozoa</taxon>
        <taxon>Platyhelminthes</taxon>
        <taxon>Trematoda</taxon>
        <taxon>Digenea</taxon>
        <taxon>Opisthorchiida</taxon>
        <taxon>Opisthorchiata</taxon>
        <taxon>Opisthorchiidae</taxon>
        <taxon>Clonorchis</taxon>
    </lineage>
</organism>
<reference evidence="2 3" key="2">
    <citation type="journal article" date="2021" name="Genomics">
        <title>High-quality reference genome for Clonorchis sinensis.</title>
        <authorList>
            <person name="Young N.D."/>
            <person name="Stroehlein A.J."/>
            <person name="Kinkar L."/>
            <person name="Wang T."/>
            <person name="Sohn W.M."/>
            <person name="Chang B.C.H."/>
            <person name="Kaur P."/>
            <person name="Weisz D."/>
            <person name="Dudchenko O."/>
            <person name="Aiden E.L."/>
            <person name="Korhonen P.K."/>
            <person name="Gasser R.B."/>
        </authorList>
    </citation>
    <scope>NUCLEOTIDE SEQUENCE [LARGE SCALE GENOMIC DNA]</scope>
    <source>
        <strain evidence="2">Cs-k2</strain>
    </source>
</reference>
<evidence type="ECO:0000313" key="3">
    <source>
        <dbReference type="Proteomes" id="UP000286415"/>
    </source>
</evidence>
<dbReference type="Proteomes" id="UP000286415">
    <property type="component" value="Unassembled WGS sequence"/>
</dbReference>